<dbReference type="Pfam" id="PF00169">
    <property type="entry name" value="PH"/>
    <property type="match status" value="1"/>
</dbReference>
<dbReference type="Gene3D" id="3.30.310.10">
    <property type="entry name" value="TATA-Binding Protein"/>
    <property type="match status" value="1"/>
</dbReference>
<feature type="domain" description="PH" evidence="5">
    <location>
        <begin position="236"/>
        <end position="347"/>
    </location>
</feature>
<evidence type="ECO:0000259" key="5">
    <source>
        <dbReference type="PROSITE" id="PS50003"/>
    </source>
</evidence>
<evidence type="ECO:0000256" key="1">
    <source>
        <dbReference type="ARBA" id="ARBA00022448"/>
    </source>
</evidence>
<feature type="region of interest" description="Disordered" evidence="4">
    <location>
        <begin position="475"/>
        <end position="506"/>
    </location>
</feature>
<dbReference type="InterPro" id="IPR012295">
    <property type="entry name" value="TBP_dom_sf"/>
</dbReference>
<dbReference type="Pfam" id="PF02296">
    <property type="entry name" value="Alpha_adaptin_C"/>
    <property type="match status" value="1"/>
</dbReference>
<dbReference type="InterPro" id="IPR008152">
    <property type="entry name" value="Clathrin_a/b/g-adaptin_app_Ig"/>
</dbReference>
<dbReference type="InterPro" id="IPR009028">
    <property type="entry name" value="Coatomer/calthrin_app_sub_C"/>
</dbReference>
<name>A0ABQ6MHV4_9STRA</name>
<reference evidence="6 7" key="1">
    <citation type="journal article" date="2023" name="Commun. Biol.">
        <title>Genome analysis of Parmales, the sister group of diatoms, reveals the evolutionary specialization of diatoms from phago-mixotrophs to photoautotrophs.</title>
        <authorList>
            <person name="Ban H."/>
            <person name="Sato S."/>
            <person name="Yoshikawa S."/>
            <person name="Yamada K."/>
            <person name="Nakamura Y."/>
            <person name="Ichinomiya M."/>
            <person name="Sato N."/>
            <person name="Blanc-Mathieu R."/>
            <person name="Endo H."/>
            <person name="Kuwata A."/>
            <person name="Ogata H."/>
        </authorList>
    </citation>
    <scope>NUCLEOTIDE SEQUENCE [LARGE SCALE GENOMIC DNA]</scope>
</reference>
<comment type="caution">
    <text evidence="6">The sequence shown here is derived from an EMBL/GenBank/DDBJ whole genome shotgun (WGS) entry which is preliminary data.</text>
</comment>
<keyword evidence="1" id="KW-0813">Transport</keyword>
<evidence type="ECO:0000256" key="2">
    <source>
        <dbReference type="ARBA" id="ARBA00022553"/>
    </source>
</evidence>
<dbReference type="PANTHER" id="PTHR22902">
    <property type="entry name" value="SESQUIPEDALIAN"/>
    <property type="match status" value="1"/>
</dbReference>
<dbReference type="InterPro" id="IPR011993">
    <property type="entry name" value="PH-like_dom_sf"/>
</dbReference>
<dbReference type="SUPFAM" id="SSF50729">
    <property type="entry name" value="PH domain-like"/>
    <property type="match status" value="1"/>
</dbReference>
<dbReference type="SUPFAM" id="SSF55711">
    <property type="entry name" value="Subdomain of clathrin and coatomer appendage domain"/>
    <property type="match status" value="1"/>
</dbReference>
<dbReference type="SMART" id="SM00809">
    <property type="entry name" value="Alpha_adaptinC2"/>
    <property type="match status" value="1"/>
</dbReference>
<dbReference type="InterPro" id="IPR001849">
    <property type="entry name" value="PH_domain"/>
</dbReference>
<evidence type="ECO:0000256" key="4">
    <source>
        <dbReference type="SAM" id="MobiDB-lite"/>
    </source>
</evidence>
<dbReference type="Gene3D" id="2.30.29.30">
    <property type="entry name" value="Pleckstrin-homology domain (PH domain)/Phosphotyrosine-binding domain (PTB)"/>
    <property type="match status" value="1"/>
</dbReference>
<feature type="compositionally biased region" description="Acidic residues" evidence="4">
    <location>
        <begin position="489"/>
        <end position="506"/>
    </location>
</feature>
<evidence type="ECO:0000313" key="6">
    <source>
        <dbReference type="EMBL" id="GMI26371.1"/>
    </source>
</evidence>
<evidence type="ECO:0000313" key="7">
    <source>
        <dbReference type="Proteomes" id="UP001165060"/>
    </source>
</evidence>
<dbReference type="InterPro" id="IPR003164">
    <property type="entry name" value="Clathrin_a-adaptin_app_sub_C"/>
</dbReference>
<evidence type="ECO:0000256" key="3">
    <source>
        <dbReference type="ARBA" id="ARBA00022927"/>
    </source>
</evidence>
<dbReference type="SMART" id="SM00233">
    <property type="entry name" value="PH"/>
    <property type="match status" value="1"/>
</dbReference>
<organism evidence="6 7">
    <name type="scientific">Tetraparma gracilis</name>
    <dbReference type="NCBI Taxonomy" id="2962635"/>
    <lineage>
        <taxon>Eukaryota</taxon>
        <taxon>Sar</taxon>
        <taxon>Stramenopiles</taxon>
        <taxon>Ochrophyta</taxon>
        <taxon>Bolidophyceae</taxon>
        <taxon>Parmales</taxon>
        <taxon>Triparmaceae</taxon>
        <taxon>Tetraparma</taxon>
    </lineage>
</organism>
<dbReference type="PANTHER" id="PTHR22902:SF27">
    <property type="entry name" value="PLECKSTRIN HOMOLOGY DOMAIN-CONTAINING FAMILY A MEMBER 3"/>
    <property type="match status" value="1"/>
</dbReference>
<dbReference type="Gene3D" id="2.60.40.1230">
    <property type="match status" value="1"/>
</dbReference>
<dbReference type="PROSITE" id="PS50003">
    <property type="entry name" value="PH_DOMAIN"/>
    <property type="match status" value="1"/>
</dbReference>
<gene>
    <name evidence="6" type="ORF">TeGR_g522</name>
</gene>
<accession>A0ABQ6MHV4</accession>
<dbReference type="Proteomes" id="UP001165060">
    <property type="component" value="Unassembled WGS sequence"/>
</dbReference>
<sequence>MHVDRSARRALAIQHIYDGQCSFQVEAASGPGTGSSYGAGALRLTEAGVEYGDLRVPYAEWAEWSVSDDDDAAQPAFTIAMAGAEPFRFTLLADAAYSLPSLLHLRHCVEFFWNQHLQINGLPALQRTTHGRGVAQVFTLQGHQDPPPVPLGTLDVLNGDGQIVAGFSNERNRRASSVGRESVDGRSSTGSVIGSGKFESIRRNTSGSTARRTSFFGKSEGPAVERPGARDCWKYVTKHQGWLSKKGGIGPTGKKWLDRYFVLYSTAMGHYLSYYSSHADSPLFSDKRAERNLIDLGKVTFLRPVSNQPDAPLYSFDVVTIEREWTLCARDEKDMQLWLQLLTTAVDEDVAIVPDDELCFEVKTLKDPSDRLIKFDYSTVIKVSAYGVSVGTRNNKFEYHERFFWCYTDFYKWSVQNQFGKLTLFVSVFTSNDFSQASKLDFEFRTRQAVQLASAIEFYIEKFMSIMYLRNEGNEDAEDGHEGGRYASDDEYGDDAGGEIVADDDEPDSIQASVDLLSLDSEEQVAVAVAVSPSSGGGDFAVADAVVSPPPPAQQSGGFDPFMDQPPAPPGGGDFLDAFTTPAPSSTKVPPASSLANMRDNAIPSLLKAKPEGMLYSEPGVINVMVKQEWRGSQGRVSVCFVNAGSSAITTLAASLEPVTDNSAALRSQLSEIPNGGTLQPGEQAVQQIMVECMQPFETMPQFSLSFKIGGTSHDYPLTLPIVLNCFFEPTAMEGDDFMSRWQKLNNPALQQQEAVTSKTPTLNAFVEQVMGQMKMAVISSLSEKSGGICAVGTLRTGMINASGGKISVGVLCRVEINAAAQAYRITVRTAHAGVSKIVKDSLKERLLGAQ</sequence>
<dbReference type="InterPro" id="IPR045188">
    <property type="entry name" value="Boi1/Boi2-like"/>
</dbReference>
<keyword evidence="2" id="KW-0597">Phosphoprotein</keyword>
<proteinExistence type="predicted"/>
<keyword evidence="3" id="KW-0653">Protein transport</keyword>
<protein>
    <recommendedName>
        <fullName evidence="5">PH domain-containing protein</fullName>
    </recommendedName>
</protein>
<keyword evidence="7" id="KW-1185">Reference proteome</keyword>
<dbReference type="CDD" id="cd00821">
    <property type="entry name" value="PH"/>
    <property type="match status" value="1"/>
</dbReference>
<dbReference type="SUPFAM" id="SSF49348">
    <property type="entry name" value="Clathrin adaptor appendage domain"/>
    <property type="match status" value="1"/>
</dbReference>
<dbReference type="EMBL" id="BRYB01002846">
    <property type="protein sequence ID" value="GMI26371.1"/>
    <property type="molecule type" value="Genomic_DNA"/>
</dbReference>
<dbReference type="InterPro" id="IPR013041">
    <property type="entry name" value="Clathrin_app_Ig-like_sf"/>
</dbReference>